<dbReference type="PANTHER" id="PTHR11360:SF308">
    <property type="entry name" value="BLL3089 PROTEIN"/>
    <property type="match status" value="1"/>
</dbReference>
<dbReference type="Pfam" id="PF07690">
    <property type="entry name" value="MFS_1"/>
    <property type="match status" value="1"/>
</dbReference>
<evidence type="ECO:0000259" key="2">
    <source>
        <dbReference type="PROSITE" id="PS50850"/>
    </source>
</evidence>
<feature type="transmembrane region" description="Helical" evidence="1">
    <location>
        <begin position="152"/>
        <end position="174"/>
    </location>
</feature>
<dbReference type="GO" id="GO:0022857">
    <property type="term" value="F:transmembrane transporter activity"/>
    <property type="evidence" value="ECO:0007669"/>
    <property type="project" value="InterPro"/>
</dbReference>
<dbReference type="InterPro" id="IPR011701">
    <property type="entry name" value="MFS"/>
</dbReference>
<accession>A0A382X7E9</accession>
<evidence type="ECO:0000313" key="3">
    <source>
        <dbReference type="EMBL" id="SVD66794.1"/>
    </source>
</evidence>
<dbReference type="InterPro" id="IPR050327">
    <property type="entry name" value="Proton-linked_MCT"/>
</dbReference>
<organism evidence="3">
    <name type="scientific">marine metagenome</name>
    <dbReference type="NCBI Taxonomy" id="408172"/>
    <lineage>
        <taxon>unclassified sequences</taxon>
        <taxon>metagenomes</taxon>
        <taxon>ecological metagenomes</taxon>
    </lineage>
</organism>
<dbReference type="Gene3D" id="1.20.1250.20">
    <property type="entry name" value="MFS general substrate transporter like domains"/>
    <property type="match status" value="1"/>
</dbReference>
<reference evidence="3" key="1">
    <citation type="submission" date="2018-05" db="EMBL/GenBank/DDBJ databases">
        <authorList>
            <person name="Lanie J.A."/>
            <person name="Ng W.-L."/>
            <person name="Kazmierczak K.M."/>
            <person name="Andrzejewski T.M."/>
            <person name="Davidsen T.M."/>
            <person name="Wayne K.J."/>
            <person name="Tettelin H."/>
            <person name="Glass J.I."/>
            <person name="Rusch D."/>
            <person name="Podicherti R."/>
            <person name="Tsui H.-C.T."/>
            <person name="Winkler M.E."/>
        </authorList>
    </citation>
    <scope>NUCLEOTIDE SEQUENCE</scope>
</reference>
<protein>
    <recommendedName>
        <fullName evidence="2">Major facilitator superfamily (MFS) profile domain-containing protein</fullName>
    </recommendedName>
</protein>
<feature type="transmembrane region" description="Helical" evidence="1">
    <location>
        <begin position="69"/>
        <end position="99"/>
    </location>
</feature>
<proteinExistence type="predicted"/>
<feature type="transmembrane region" description="Helical" evidence="1">
    <location>
        <begin position="250"/>
        <end position="270"/>
    </location>
</feature>
<gene>
    <name evidence="3" type="ORF">METZ01_LOCUS419648</name>
</gene>
<dbReference type="InterPro" id="IPR020846">
    <property type="entry name" value="MFS_dom"/>
</dbReference>
<keyword evidence="1" id="KW-0472">Membrane</keyword>
<feature type="transmembrane region" description="Helical" evidence="1">
    <location>
        <begin position="120"/>
        <end position="146"/>
    </location>
</feature>
<feature type="transmembrane region" description="Helical" evidence="1">
    <location>
        <begin position="38"/>
        <end position="57"/>
    </location>
</feature>
<feature type="non-terminal residue" evidence="3">
    <location>
        <position position="1"/>
    </location>
</feature>
<feature type="non-terminal residue" evidence="3">
    <location>
        <position position="272"/>
    </location>
</feature>
<evidence type="ECO:0000256" key="1">
    <source>
        <dbReference type="SAM" id="Phobius"/>
    </source>
</evidence>
<sequence>AVMLISICTSPGQTYGVAVFNPYLREALGLSNSELSGAYMAGTVLASLPLTYIGALMDRYGPRRTLMGVVFVFGITCFGMTQVSGLFTLFIAFFFLRLLGQGSMGMLARNALAMWFHKRLGLASGLANVGMAVAVGGMPALGFWLIESYGWRGAYAVLGGAVWLLLFPLLIFVFRDRPEEMGLLPDGGEVAEDDAAGRVVPEDPAFTLRQVLRSPAYWIAVCCMASWSMSSTGVQFHIVSIFAGRGLEPTAVATMFSIYAFIIAGGRVGGGM</sequence>
<dbReference type="PANTHER" id="PTHR11360">
    <property type="entry name" value="MONOCARBOXYLATE TRANSPORTER"/>
    <property type="match status" value="1"/>
</dbReference>
<name>A0A382X7E9_9ZZZZ</name>
<keyword evidence="1" id="KW-1133">Transmembrane helix</keyword>
<feature type="transmembrane region" description="Helical" evidence="1">
    <location>
        <begin position="216"/>
        <end position="238"/>
    </location>
</feature>
<feature type="domain" description="Major facilitator superfamily (MFS) profile" evidence="2">
    <location>
        <begin position="1"/>
        <end position="272"/>
    </location>
</feature>
<dbReference type="SUPFAM" id="SSF103473">
    <property type="entry name" value="MFS general substrate transporter"/>
    <property type="match status" value="1"/>
</dbReference>
<dbReference type="InterPro" id="IPR036259">
    <property type="entry name" value="MFS_trans_sf"/>
</dbReference>
<dbReference type="AlphaFoldDB" id="A0A382X7E9"/>
<keyword evidence="1" id="KW-0812">Transmembrane</keyword>
<dbReference type="EMBL" id="UINC01165418">
    <property type="protein sequence ID" value="SVD66794.1"/>
    <property type="molecule type" value="Genomic_DNA"/>
</dbReference>
<dbReference type="PROSITE" id="PS50850">
    <property type="entry name" value="MFS"/>
    <property type="match status" value="1"/>
</dbReference>